<evidence type="ECO:0000313" key="3">
    <source>
        <dbReference type="Proteomes" id="UP000479710"/>
    </source>
</evidence>
<evidence type="ECO:0000313" key="2">
    <source>
        <dbReference type="EMBL" id="KAF0903644.1"/>
    </source>
</evidence>
<feature type="region of interest" description="Disordered" evidence="1">
    <location>
        <begin position="1"/>
        <end position="29"/>
    </location>
</feature>
<comment type="caution">
    <text evidence="2">The sequence shown here is derived from an EMBL/GenBank/DDBJ whole genome shotgun (WGS) entry which is preliminary data.</text>
</comment>
<accession>A0A6G1CUT1</accession>
<reference evidence="2 3" key="1">
    <citation type="submission" date="2019-11" db="EMBL/GenBank/DDBJ databases">
        <title>Whole genome sequence of Oryza granulata.</title>
        <authorList>
            <person name="Li W."/>
        </authorList>
    </citation>
    <scope>NUCLEOTIDE SEQUENCE [LARGE SCALE GENOMIC DNA]</scope>
    <source>
        <strain evidence="3">cv. Menghai</strain>
        <tissue evidence="2">Leaf</tissue>
    </source>
</reference>
<organism evidence="2 3">
    <name type="scientific">Oryza meyeriana var. granulata</name>
    <dbReference type="NCBI Taxonomy" id="110450"/>
    <lineage>
        <taxon>Eukaryota</taxon>
        <taxon>Viridiplantae</taxon>
        <taxon>Streptophyta</taxon>
        <taxon>Embryophyta</taxon>
        <taxon>Tracheophyta</taxon>
        <taxon>Spermatophyta</taxon>
        <taxon>Magnoliopsida</taxon>
        <taxon>Liliopsida</taxon>
        <taxon>Poales</taxon>
        <taxon>Poaceae</taxon>
        <taxon>BOP clade</taxon>
        <taxon>Oryzoideae</taxon>
        <taxon>Oryzeae</taxon>
        <taxon>Oryzinae</taxon>
        <taxon>Oryza</taxon>
        <taxon>Oryza meyeriana</taxon>
    </lineage>
</organism>
<protein>
    <submittedName>
        <fullName evidence="2">Uncharacterized protein</fullName>
    </submittedName>
</protein>
<gene>
    <name evidence="2" type="ORF">E2562_028347</name>
</gene>
<name>A0A6G1CUT1_9ORYZ</name>
<dbReference type="Proteomes" id="UP000479710">
    <property type="component" value="Unassembled WGS sequence"/>
</dbReference>
<keyword evidence="3" id="KW-1185">Reference proteome</keyword>
<sequence>MEHGFMSHQHLGDDQSDDQPHERGGDNMQQNPQHVVQEQHGPQIMSTFPIHANPALMLVWTVCKTTLHNFGGKRVRDPPLEVNVLDTEVSVASLKKPRFAIAPAPVILDVPPSDNKGKQVARALFFDDSQDSGENLRSSPRSSKDGKKNDLAEDLILGAICKKIHFYKS</sequence>
<dbReference type="EMBL" id="SPHZ02000008">
    <property type="protein sequence ID" value="KAF0903644.1"/>
    <property type="molecule type" value="Genomic_DNA"/>
</dbReference>
<dbReference type="AlphaFoldDB" id="A0A6G1CUT1"/>
<evidence type="ECO:0000256" key="1">
    <source>
        <dbReference type="SAM" id="MobiDB-lite"/>
    </source>
</evidence>
<proteinExistence type="predicted"/>
<feature type="compositionally biased region" description="Basic and acidic residues" evidence="1">
    <location>
        <begin position="1"/>
        <end position="25"/>
    </location>
</feature>